<evidence type="ECO:0000313" key="2">
    <source>
        <dbReference type="EMBL" id="MVX57337.1"/>
    </source>
</evidence>
<evidence type="ECO:0000313" key="3">
    <source>
        <dbReference type="Proteomes" id="UP000472580"/>
    </source>
</evidence>
<gene>
    <name evidence="2" type="ORF">E5987_09005</name>
</gene>
<organism evidence="2 3">
    <name type="scientific">Parasutterella muris</name>
    <dbReference type="NCBI Taxonomy" id="2565572"/>
    <lineage>
        <taxon>Bacteria</taxon>
        <taxon>Pseudomonadati</taxon>
        <taxon>Pseudomonadota</taxon>
        <taxon>Betaproteobacteria</taxon>
        <taxon>Burkholderiales</taxon>
        <taxon>Sutterellaceae</taxon>
        <taxon>Parasutterella</taxon>
    </lineage>
</organism>
<evidence type="ECO:0000256" key="1">
    <source>
        <dbReference type="SAM" id="Phobius"/>
    </source>
</evidence>
<dbReference type="Proteomes" id="UP000472580">
    <property type="component" value="Unassembled WGS sequence"/>
</dbReference>
<feature type="transmembrane region" description="Helical" evidence="1">
    <location>
        <begin position="29"/>
        <end position="55"/>
    </location>
</feature>
<protein>
    <submittedName>
        <fullName evidence="2">Uncharacterized protein</fullName>
    </submittedName>
</protein>
<dbReference type="EMBL" id="WSRP01000028">
    <property type="protein sequence ID" value="MVX57337.1"/>
    <property type="molecule type" value="Genomic_DNA"/>
</dbReference>
<proteinExistence type="predicted"/>
<keyword evidence="1" id="KW-0472">Membrane</keyword>
<reference evidence="2 3" key="1">
    <citation type="submission" date="2019-12" db="EMBL/GenBank/DDBJ databases">
        <title>Microbes associate with the intestines of laboratory mice.</title>
        <authorList>
            <person name="Navarre W."/>
            <person name="Wong E."/>
        </authorList>
    </citation>
    <scope>NUCLEOTIDE SEQUENCE [LARGE SCALE GENOMIC DNA]</scope>
    <source>
        <strain evidence="2 3">NM82_D38</strain>
    </source>
</reference>
<dbReference type="AlphaFoldDB" id="A0A6L6YI75"/>
<dbReference type="OrthoDB" id="9917500at2"/>
<feature type="transmembrane region" description="Helical" evidence="1">
    <location>
        <begin position="6"/>
        <end position="22"/>
    </location>
</feature>
<feature type="transmembrane region" description="Helical" evidence="1">
    <location>
        <begin position="67"/>
        <end position="85"/>
    </location>
</feature>
<comment type="caution">
    <text evidence="2">The sequence shown here is derived from an EMBL/GenBank/DDBJ whole genome shotgun (WGS) entry which is preliminary data.</text>
</comment>
<dbReference type="RefSeq" id="WP_160335762.1">
    <property type="nucleotide sequence ID" value="NZ_CALPCR010000024.1"/>
</dbReference>
<name>A0A6L6YI75_9BURK</name>
<accession>A0A6L6YI75</accession>
<keyword evidence="1" id="KW-0812">Transmembrane</keyword>
<keyword evidence="3" id="KW-1185">Reference proteome</keyword>
<sequence length="94" mass="10393">MLISFFTLILAFCVGILSGLYFRKRVSGFIGIVLSWVIGAFVAVLLTYGCLKVLLWTDVITSVNTAWFIRQCVWLSVLALIGVFLSGKALNKSE</sequence>
<keyword evidence="1" id="KW-1133">Transmembrane helix</keyword>